<gene>
    <name evidence="7" type="ORF">I303_07707</name>
</gene>
<name>A0A1A5ZVG6_9TREE</name>
<evidence type="ECO:0000313" key="7">
    <source>
        <dbReference type="EMBL" id="OBR81797.1"/>
    </source>
</evidence>
<evidence type="ECO:0000256" key="1">
    <source>
        <dbReference type="ARBA" id="ARBA00004141"/>
    </source>
</evidence>
<dbReference type="Pfam" id="PF05978">
    <property type="entry name" value="UNC-93"/>
    <property type="match status" value="1"/>
</dbReference>
<evidence type="ECO:0000256" key="3">
    <source>
        <dbReference type="ARBA" id="ARBA00022989"/>
    </source>
</evidence>
<evidence type="ECO:0000256" key="5">
    <source>
        <dbReference type="SAM" id="MobiDB-lite"/>
    </source>
</evidence>
<keyword evidence="2 6" id="KW-0812">Transmembrane</keyword>
<organism evidence="7">
    <name type="scientific">Kwoniella dejecticola CBS 10117</name>
    <dbReference type="NCBI Taxonomy" id="1296121"/>
    <lineage>
        <taxon>Eukaryota</taxon>
        <taxon>Fungi</taxon>
        <taxon>Dikarya</taxon>
        <taxon>Basidiomycota</taxon>
        <taxon>Agaricomycotina</taxon>
        <taxon>Tremellomycetes</taxon>
        <taxon>Tremellales</taxon>
        <taxon>Cryptococcaceae</taxon>
        <taxon>Kwoniella</taxon>
    </lineage>
</organism>
<evidence type="ECO:0000256" key="6">
    <source>
        <dbReference type="SAM" id="Phobius"/>
    </source>
</evidence>
<dbReference type="AlphaFoldDB" id="A0A1A5ZVG6"/>
<feature type="region of interest" description="Disordered" evidence="5">
    <location>
        <begin position="401"/>
        <end position="431"/>
    </location>
</feature>
<keyword evidence="4 6" id="KW-0472">Membrane</keyword>
<sequence>MQSAPPNTHAGNDHKLTTGYDANHGVDQLRYKQDTPLWKRLRQHSLTQMIFIPIQAFCGPALSDAIGGLGGGGLVTPKTSNSAFFGGVLVNILGAKWALVIGAATFPLLGSAYYCNSQFNNQWFLMATAPFTGTGMAFWNTAEGASRNGGQLVEGAINLAKNSTRNADCIPFIVLEAIALTFAFGICEMKNVVRSDGTRILILPKLSHFDEMKQIVRTYTSKLILWTAMFIIWSYFYNGSWSTYLGVYFSVRARALSSLISPFFRIIGCFGLGIITDLKGFSQSRRAQFGFWFVILSNVAVYVWSLIMQIKFNRQDPGAIDWSDKRFAESFLPYFFIQTTGPLTQVIVSPMEFPRPEPHPILNCALMLACIPGMWYITNNTPDRIPADVIAEEMAAHQAKKMEEHGQEDKHDLGKGDVGEFVTSREVASLA</sequence>
<evidence type="ECO:0000256" key="4">
    <source>
        <dbReference type="ARBA" id="ARBA00023136"/>
    </source>
</evidence>
<accession>A0A1A5ZVG6</accession>
<feature type="transmembrane region" description="Helical" evidence="6">
    <location>
        <begin position="219"/>
        <end position="236"/>
    </location>
</feature>
<feature type="transmembrane region" description="Helical" evidence="6">
    <location>
        <begin position="290"/>
        <end position="310"/>
    </location>
</feature>
<dbReference type="GO" id="GO:0016020">
    <property type="term" value="C:membrane"/>
    <property type="evidence" value="ECO:0007669"/>
    <property type="project" value="UniProtKB-SubCell"/>
</dbReference>
<feature type="transmembrane region" description="Helical" evidence="6">
    <location>
        <begin position="256"/>
        <end position="278"/>
    </location>
</feature>
<reference evidence="7" key="1">
    <citation type="submission" date="2013-07" db="EMBL/GenBank/DDBJ databases">
        <title>The Genome Sequence of Cryptococcus dejecticola CBS10117.</title>
        <authorList>
            <consortium name="The Broad Institute Genome Sequencing Platform"/>
            <person name="Cuomo C."/>
            <person name="Litvintseva A."/>
            <person name="Chen Y."/>
            <person name="Heitman J."/>
            <person name="Sun S."/>
            <person name="Springer D."/>
            <person name="Dromer F."/>
            <person name="Young S.K."/>
            <person name="Zeng Q."/>
            <person name="Gargeya S."/>
            <person name="Fitzgerald M."/>
            <person name="Abouelleil A."/>
            <person name="Alvarado L."/>
            <person name="Berlin A.M."/>
            <person name="Chapman S.B."/>
            <person name="Dewar J."/>
            <person name="Goldberg J."/>
            <person name="Griggs A."/>
            <person name="Gujja S."/>
            <person name="Hansen M."/>
            <person name="Howarth C."/>
            <person name="Imamovic A."/>
            <person name="Larimer J."/>
            <person name="McCowan C."/>
            <person name="Murphy C."/>
            <person name="Pearson M."/>
            <person name="Priest M."/>
            <person name="Roberts A."/>
            <person name="Saif S."/>
            <person name="Shea T."/>
            <person name="Sykes S."/>
            <person name="Wortman J."/>
            <person name="Nusbaum C."/>
            <person name="Birren B."/>
        </authorList>
    </citation>
    <scope>NUCLEOTIDE SEQUENCE [LARGE SCALE GENOMIC DNA]</scope>
    <source>
        <strain evidence="7">CBS 10117</strain>
    </source>
</reference>
<comment type="subcellular location">
    <subcellularLocation>
        <location evidence="1">Membrane</location>
        <topology evidence="1">Multi-pass membrane protein</topology>
    </subcellularLocation>
</comment>
<feature type="transmembrane region" description="Helical" evidence="6">
    <location>
        <begin position="170"/>
        <end position="187"/>
    </location>
</feature>
<dbReference type="VEuPathDB" id="FungiDB:I303_07707"/>
<feature type="compositionally biased region" description="Basic and acidic residues" evidence="5">
    <location>
        <begin position="401"/>
        <end position="418"/>
    </location>
</feature>
<protein>
    <submittedName>
        <fullName evidence="7">Uncharacterized protein</fullName>
    </submittedName>
</protein>
<dbReference type="EMBL" id="KI894036">
    <property type="protein sequence ID" value="OBR81797.1"/>
    <property type="molecule type" value="Genomic_DNA"/>
</dbReference>
<dbReference type="InterPro" id="IPR010291">
    <property type="entry name" value="Ion_channel_UNC-93"/>
</dbReference>
<keyword evidence="3 6" id="KW-1133">Transmembrane helix</keyword>
<proteinExistence type="predicted"/>
<dbReference type="OrthoDB" id="196103at2759"/>
<evidence type="ECO:0000256" key="2">
    <source>
        <dbReference type="ARBA" id="ARBA00022692"/>
    </source>
</evidence>